<proteinExistence type="inferred from homology"/>
<accession>A0A813YBM5</accession>
<dbReference type="Pfam" id="PF03803">
    <property type="entry name" value="Scramblase"/>
    <property type="match status" value="1"/>
</dbReference>
<name>A0A813YBM5_9BILA</name>
<dbReference type="EMBL" id="CAJNOC010001659">
    <property type="protein sequence ID" value="CAF0881914.1"/>
    <property type="molecule type" value="Genomic_DNA"/>
</dbReference>
<gene>
    <name evidence="3" type="ORF">OXX778_LOCUS10456</name>
</gene>
<dbReference type="OrthoDB" id="191150at2759"/>
<evidence type="ECO:0000313" key="3">
    <source>
        <dbReference type="EMBL" id="CAF0881914.1"/>
    </source>
</evidence>
<dbReference type="PANTHER" id="PTHR23248:SF63">
    <property type="entry name" value="PHOSPHOLIPID SCRAMBLASE"/>
    <property type="match status" value="1"/>
</dbReference>
<dbReference type="GO" id="GO:0005886">
    <property type="term" value="C:plasma membrane"/>
    <property type="evidence" value="ECO:0007669"/>
    <property type="project" value="TreeGrafter"/>
</dbReference>
<organism evidence="3 4">
    <name type="scientific">Brachionus calyciflorus</name>
    <dbReference type="NCBI Taxonomy" id="104777"/>
    <lineage>
        <taxon>Eukaryota</taxon>
        <taxon>Metazoa</taxon>
        <taxon>Spiralia</taxon>
        <taxon>Gnathifera</taxon>
        <taxon>Rotifera</taxon>
        <taxon>Eurotatoria</taxon>
        <taxon>Monogononta</taxon>
        <taxon>Pseudotrocha</taxon>
        <taxon>Ploima</taxon>
        <taxon>Brachionidae</taxon>
        <taxon>Brachionus</taxon>
    </lineage>
</organism>
<reference evidence="3" key="1">
    <citation type="submission" date="2021-02" db="EMBL/GenBank/DDBJ databases">
        <authorList>
            <person name="Nowell W R."/>
        </authorList>
    </citation>
    <scope>NUCLEOTIDE SEQUENCE</scope>
    <source>
        <strain evidence="3">Ploen Becks lab</strain>
    </source>
</reference>
<comment type="function">
    <text evidence="2">May mediate accelerated ATP-independent bidirectional transbilayer migration of phospholipids upon binding calcium ions that results in a loss of phospholipid asymmetry in the plasma membrane.</text>
</comment>
<keyword evidence="2" id="KW-0449">Lipoprotein</keyword>
<keyword evidence="4" id="KW-1185">Reference proteome</keyword>
<dbReference type="GO" id="GO:0017128">
    <property type="term" value="F:phospholipid scramblase activity"/>
    <property type="evidence" value="ECO:0007669"/>
    <property type="project" value="InterPro"/>
</dbReference>
<dbReference type="Proteomes" id="UP000663879">
    <property type="component" value="Unassembled WGS sequence"/>
</dbReference>
<dbReference type="PANTHER" id="PTHR23248">
    <property type="entry name" value="PHOSPHOLIPID SCRAMBLASE-RELATED"/>
    <property type="match status" value="1"/>
</dbReference>
<comment type="caution">
    <text evidence="3">The sequence shown here is derived from an EMBL/GenBank/DDBJ whole genome shotgun (WGS) entry which is preliminary data.</text>
</comment>
<evidence type="ECO:0000256" key="2">
    <source>
        <dbReference type="RuleBase" id="RU363116"/>
    </source>
</evidence>
<keyword evidence="2" id="KW-0106">Calcium</keyword>
<comment type="similarity">
    <text evidence="1 2">Belongs to the phospholipid scramblase family.</text>
</comment>
<dbReference type="AlphaFoldDB" id="A0A813YBM5"/>
<evidence type="ECO:0000313" key="4">
    <source>
        <dbReference type="Proteomes" id="UP000663879"/>
    </source>
</evidence>
<keyword evidence="2" id="KW-0564">Palmitate</keyword>
<evidence type="ECO:0000256" key="1">
    <source>
        <dbReference type="ARBA" id="ARBA00005350"/>
    </source>
</evidence>
<dbReference type="InterPro" id="IPR005552">
    <property type="entry name" value="Scramblase"/>
</dbReference>
<sequence length="259" mass="28996">MQPNMFMVNQPPPAPGQAIAWMPRPAPIPGVPPGLEYLTMLDTIRVEQIPSFLEAFTGFDTNNKYVLRNAGNQQFLYAYEDTDVCMRICCGNQRGFTFHIIDNLRQEVLTITREFKCCAGCCWFAGCCSCCAYEITVQAGGTIIGYIRQKGSFWKAAYDILDETGNTILKIEGPFCILDGPLCPFENDFKVLTADGQSQIGKITKEYAGFVREMITVADNFSITFPIDLSVKAKATLIGALFLIDFMFFEDKQKNNNNK</sequence>
<comment type="cofactor">
    <cofactor evidence="2">
        <name>Ca(2+)</name>
        <dbReference type="ChEBI" id="CHEBI:29108"/>
    </cofactor>
</comment>
<protein>
    <recommendedName>
        <fullName evidence="2">Phospholipid scramblase</fullName>
    </recommendedName>
</protein>